<keyword evidence="2" id="KW-1185">Reference proteome</keyword>
<proteinExistence type="predicted"/>
<name>A0ACC6U663_9BURK</name>
<evidence type="ECO:0000313" key="1">
    <source>
        <dbReference type="EMBL" id="MEX3935062.1"/>
    </source>
</evidence>
<sequence length="59" mass="5953">MATSKSGTKKTGSFQGKSNALGSGGRAAQLKAQGVPGGVIGEIARKKQAAPGQKNFHKK</sequence>
<organism evidence="1 2">
    <name type="scientific">Paraburkholderia phymatum</name>
    <dbReference type="NCBI Taxonomy" id="148447"/>
    <lineage>
        <taxon>Bacteria</taxon>
        <taxon>Pseudomonadati</taxon>
        <taxon>Pseudomonadota</taxon>
        <taxon>Betaproteobacteria</taxon>
        <taxon>Burkholderiales</taxon>
        <taxon>Burkholderiaceae</taxon>
        <taxon>Paraburkholderia</taxon>
    </lineage>
</organism>
<protein>
    <submittedName>
        <fullName evidence="1">Uncharacterized protein</fullName>
    </submittedName>
</protein>
<comment type="caution">
    <text evidence="1">The sequence shown here is derived from an EMBL/GenBank/DDBJ whole genome shotgun (WGS) entry which is preliminary data.</text>
</comment>
<gene>
    <name evidence="1" type="ORF">AB4Y32_25270</name>
</gene>
<dbReference type="Proteomes" id="UP001558850">
    <property type="component" value="Unassembled WGS sequence"/>
</dbReference>
<reference evidence="1" key="1">
    <citation type="submission" date="2024-07" db="EMBL/GenBank/DDBJ databases">
        <title>A survey of Mimosa microsymbionts across Brazilian biomes reveals a high diversity of Paraburkholderia nodulating endemic species, but also that Cupriavidus is common as a symbiont of widespread species.</title>
        <authorList>
            <person name="Rouws L."/>
            <person name="Barauna A."/>
            <person name="Beukes C."/>
            <person name="Rouws J.R.C."/>
            <person name="De Faria S.M."/>
            <person name="Gross E."/>
            <person name="Bueno Dos Reis Junior F."/>
            <person name="Simon M.F."/>
            <person name="Maluk M."/>
            <person name="Odee D.W."/>
            <person name="Kenicer G."/>
            <person name="Young J.P.W."/>
            <person name="Reis V.M."/>
            <person name="Zilli J."/>
            <person name="James E.K."/>
        </authorList>
    </citation>
    <scope>NUCLEOTIDE SEQUENCE</scope>
    <source>
        <strain evidence="1">EG181B</strain>
    </source>
</reference>
<evidence type="ECO:0000313" key="2">
    <source>
        <dbReference type="Proteomes" id="UP001558850"/>
    </source>
</evidence>
<dbReference type="EMBL" id="JBFRCH010000017">
    <property type="protein sequence ID" value="MEX3935062.1"/>
    <property type="molecule type" value="Genomic_DNA"/>
</dbReference>
<accession>A0ACC6U663</accession>